<comment type="caution">
    <text evidence="1">The sequence shown here is derived from an EMBL/GenBank/DDBJ whole genome shotgun (WGS) entry which is preliminary data.</text>
</comment>
<dbReference type="PANTHER" id="PTHR30143:SF0">
    <property type="entry name" value="2-KETO-4-PENTENOATE HYDRATASE"/>
    <property type="match status" value="1"/>
</dbReference>
<dbReference type="Gene3D" id="3.90.850.10">
    <property type="entry name" value="Fumarylacetoacetase-like, C-terminal domain"/>
    <property type="match status" value="1"/>
</dbReference>
<reference evidence="2" key="1">
    <citation type="journal article" date="2020" name="MBio">
        <title>Horizontal gene transfer to a defensive symbiont with a reduced genome amongst a multipartite beetle microbiome.</title>
        <authorList>
            <person name="Waterworth S.C."/>
            <person name="Florez L.V."/>
            <person name="Rees E.R."/>
            <person name="Hertweck C."/>
            <person name="Kaltenpoth M."/>
            <person name="Kwan J.C."/>
        </authorList>
    </citation>
    <scope>NUCLEOTIDE SEQUENCE [LARGE SCALE GENOMIC DNA]</scope>
</reference>
<evidence type="ECO:0000313" key="2">
    <source>
        <dbReference type="Proteomes" id="UP000467522"/>
    </source>
</evidence>
<dbReference type="PANTHER" id="PTHR30143">
    <property type="entry name" value="ACID HYDRATASE"/>
    <property type="match status" value="1"/>
</dbReference>
<dbReference type="GO" id="GO:0008684">
    <property type="term" value="F:2-oxopent-4-enoate hydratase activity"/>
    <property type="evidence" value="ECO:0007669"/>
    <property type="project" value="TreeGrafter"/>
</dbReference>
<dbReference type="AlphaFoldDB" id="A0A833PSX8"/>
<accession>A0A833PSX8</accession>
<dbReference type="EMBL" id="WNDV01000012">
    <property type="protein sequence ID" value="KAF1036475.1"/>
    <property type="molecule type" value="Genomic_DNA"/>
</dbReference>
<dbReference type="SUPFAM" id="SSF56529">
    <property type="entry name" value="FAH"/>
    <property type="match status" value="1"/>
</dbReference>
<gene>
    <name evidence="1" type="primary">mhpD_3</name>
    <name evidence="1" type="ORF">GAK33_04034</name>
</gene>
<proteinExistence type="predicted"/>
<sequence length="285" mass="29700">MLPPNNRPPIARRPDANVALPPAAPAFLTATMTQQATHDLAVRLAAGWQHGIAFNALPSELVPADADAAYAVQAQVLAARSAAIGAWKVGAKQPDGPIQGAPLPDDCRHASGVTLPRGAFRPLGLELEIAFRFGRDFAPRAAAYADDEVFDGIAQMGASIEIVASRFREWPDVAPVAQLADLQNHGALVLGEMTGYHDDFPFVAPAPAFSFDGQDIVGSAPGTNPAGDPRRLLPWLVNHASRRGIALPAGTVVTTGSYTGMFFPNAAGTAVGRIPGLPPVSVTLA</sequence>
<dbReference type="GO" id="GO:0005737">
    <property type="term" value="C:cytoplasm"/>
    <property type="evidence" value="ECO:0007669"/>
    <property type="project" value="TreeGrafter"/>
</dbReference>
<dbReference type="InterPro" id="IPR050772">
    <property type="entry name" value="Hydratase-Decarb/MhpD_sf"/>
</dbReference>
<dbReference type="InterPro" id="IPR036663">
    <property type="entry name" value="Fumarylacetoacetase_C_sf"/>
</dbReference>
<dbReference type="Proteomes" id="UP000467522">
    <property type="component" value="Unassembled WGS sequence"/>
</dbReference>
<protein>
    <submittedName>
        <fullName evidence="1">2-keto-4-pentenoate hydratase</fullName>
    </submittedName>
</protein>
<organism evidence="1 2">
    <name type="scientific">Burkholderia lata (strain ATCC 17760 / DSM 23089 / LMG 22485 / NCIMB 9086 / R18194 / 383)</name>
    <dbReference type="NCBI Taxonomy" id="482957"/>
    <lineage>
        <taxon>Bacteria</taxon>
        <taxon>Pseudomonadati</taxon>
        <taxon>Pseudomonadota</taxon>
        <taxon>Betaproteobacteria</taxon>
        <taxon>Burkholderiales</taxon>
        <taxon>Burkholderiaceae</taxon>
        <taxon>Burkholderia</taxon>
        <taxon>Burkholderia cepacia complex</taxon>
    </lineage>
</organism>
<evidence type="ECO:0000313" key="1">
    <source>
        <dbReference type="EMBL" id="KAF1036475.1"/>
    </source>
</evidence>
<name>A0A833PSX8_BURL3</name>